<dbReference type="eggNOG" id="COG0009">
    <property type="taxonomic scope" value="Bacteria"/>
</dbReference>
<dbReference type="EMBL" id="CU207211">
    <property type="protein sequence ID" value="CAL62727.1"/>
    <property type="molecule type" value="Genomic_DNA"/>
</dbReference>
<dbReference type="AlphaFoldDB" id="A4G890"/>
<dbReference type="PIRSF" id="PIRSF004930">
    <property type="entry name" value="Tln_factor_SUA5"/>
    <property type="match status" value="1"/>
</dbReference>
<keyword evidence="17" id="KW-1185">Reference proteome</keyword>
<feature type="binding site" evidence="14">
    <location>
        <position position="52"/>
    </location>
    <ligand>
        <name>ATP</name>
        <dbReference type="ChEBI" id="CHEBI:30616"/>
    </ligand>
</feature>
<evidence type="ECO:0000256" key="12">
    <source>
        <dbReference type="ARBA" id="ARBA00048366"/>
    </source>
</evidence>
<dbReference type="Pfam" id="PF01300">
    <property type="entry name" value="Sua5_yciO_yrdC"/>
    <property type="match status" value="1"/>
</dbReference>
<dbReference type="InterPro" id="IPR006070">
    <property type="entry name" value="Sua5-like_dom"/>
</dbReference>
<evidence type="ECO:0000256" key="1">
    <source>
        <dbReference type="ARBA" id="ARBA00004496"/>
    </source>
</evidence>
<dbReference type="InterPro" id="IPR017945">
    <property type="entry name" value="DHBP_synth_RibB-like_a/b_dom"/>
</dbReference>
<evidence type="ECO:0000256" key="7">
    <source>
        <dbReference type="ARBA" id="ARBA00022694"/>
    </source>
</evidence>
<sequence length="339" mass="36031">MPESLDLTAIADAARRLERGELVAFPTETVYGLGADAENPLAVAKIYQAKGRPSNHPVIVHLAPEADIAYWAKDVSPEARQLIAAFWPGPLTLILKRANHIPDTVAGGQDSIGLRCPSHPVAQALLRNFKQGKGGIAAPSANKFGHVSPTTAQHVRDEFVDDTNGLLTCVLDGGQSEVGIESTIVDMSRGRAVLLRPGHISAAQIGAVLGVAPLLPDAAAPRASGTLEAHYAPHTPVVLLEREQMHEALQQLHAHGKRVALMHHSFTATVPAAASIFLPAQPALYAHDLYAALRAMDDAHADVIMVESPPGDEAWNGVNDRLRRAAHDSSGILLTLLQD</sequence>
<dbReference type="GO" id="GO:0005524">
    <property type="term" value="F:ATP binding"/>
    <property type="evidence" value="ECO:0007669"/>
    <property type="project" value="UniProtKB-UniRule"/>
</dbReference>
<evidence type="ECO:0000256" key="8">
    <source>
        <dbReference type="ARBA" id="ARBA00022695"/>
    </source>
</evidence>
<evidence type="ECO:0000256" key="14">
    <source>
        <dbReference type="PIRSR" id="PIRSR004930-1"/>
    </source>
</evidence>
<dbReference type="KEGG" id="har:HEAR2605"/>
<dbReference type="Pfam" id="PF03481">
    <property type="entry name" value="Sua5_C"/>
    <property type="match status" value="1"/>
</dbReference>
<evidence type="ECO:0000256" key="3">
    <source>
        <dbReference type="ARBA" id="ARBA00012584"/>
    </source>
</evidence>
<dbReference type="STRING" id="204773.HEAR2605"/>
<dbReference type="Proteomes" id="UP000006697">
    <property type="component" value="Chromosome"/>
</dbReference>
<dbReference type="OrthoDB" id="9814580at2"/>
<feature type="binding site" evidence="14">
    <location>
        <position position="29"/>
    </location>
    <ligand>
        <name>L-threonine</name>
        <dbReference type="ChEBI" id="CHEBI:57926"/>
    </ligand>
</feature>
<name>A4G890_HERAR</name>
<dbReference type="FunFam" id="3.90.870.10:FF:000009">
    <property type="entry name" value="Threonylcarbamoyl-AMP synthase, putative"/>
    <property type="match status" value="1"/>
</dbReference>
<comment type="similarity">
    <text evidence="2 13">Belongs to the SUA5 family.</text>
</comment>
<feature type="binding site" evidence="14">
    <location>
        <position position="140"/>
    </location>
    <ligand>
        <name>ATP</name>
        <dbReference type="ChEBI" id="CHEBI:30616"/>
    </ligand>
</feature>
<gene>
    <name evidence="16" type="ordered locus">HEAR2605</name>
</gene>
<dbReference type="InterPro" id="IPR010923">
    <property type="entry name" value="T(6)A37_SUA5"/>
</dbReference>
<organism evidence="16 17">
    <name type="scientific">Herminiimonas arsenicoxydans</name>
    <dbReference type="NCBI Taxonomy" id="204773"/>
    <lineage>
        <taxon>Bacteria</taxon>
        <taxon>Pseudomonadati</taxon>
        <taxon>Pseudomonadota</taxon>
        <taxon>Betaproteobacteria</taxon>
        <taxon>Burkholderiales</taxon>
        <taxon>Oxalobacteraceae</taxon>
        <taxon>Herminiimonas</taxon>
    </lineage>
</organism>
<dbReference type="GO" id="GO:0008033">
    <property type="term" value="P:tRNA processing"/>
    <property type="evidence" value="ECO:0007669"/>
    <property type="project" value="UniProtKB-KW"/>
</dbReference>
<evidence type="ECO:0000259" key="15">
    <source>
        <dbReference type="PROSITE" id="PS51163"/>
    </source>
</evidence>
<keyword evidence="8 13" id="KW-0548">Nucleotidyltransferase</keyword>
<feature type="binding site" evidence="14">
    <location>
        <position position="61"/>
    </location>
    <ligand>
        <name>L-threonine</name>
        <dbReference type="ChEBI" id="CHEBI:57926"/>
    </ligand>
</feature>
<evidence type="ECO:0000256" key="11">
    <source>
        <dbReference type="ARBA" id="ARBA00029774"/>
    </source>
</evidence>
<feature type="binding site" evidence="14">
    <location>
        <position position="148"/>
    </location>
    <ligand>
        <name>ATP</name>
        <dbReference type="ChEBI" id="CHEBI:30616"/>
    </ligand>
</feature>
<evidence type="ECO:0000256" key="13">
    <source>
        <dbReference type="PIRNR" id="PIRNR004930"/>
    </source>
</evidence>
<dbReference type="Gene3D" id="3.40.50.11030">
    <property type="entry name" value="Threonylcarbamoyl-AMP synthase, C-terminal domain"/>
    <property type="match status" value="1"/>
</dbReference>
<evidence type="ECO:0000313" key="16">
    <source>
        <dbReference type="EMBL" id="CAL62727.1"/>
    </source>
</evidence>
<dbReference type="GO" id="GO:0005737">
    <property type="term" value="C:cytoplasm"/>
    <property type="evidence" value="ECO:0007669"/>
    <property type="project" value="UniProtKB-SubCell"/>
</dbReference>
<feature type="binding site" evidence="14">
    <location>
        <position position="196"/>
    </location>
    <ligand>
        <name>ATP</name>
        <dbReference type="ChEBI" id="CHEBI:30616"/>
    </ligand>
</feature>
<dbReference type="HOGENOM" id="CLU_031397_0_2_4"/>
<keyword evidence="6 13" id="KW-0808">Transferase</keyword>
<dbReference type="EC" id="2.7.7.87" evidence="3 13"/>
<feature type="binding site" evidence="14">
    <location>
        <position position="182"/>
    </location>
    <ligand>
        <name>L-threonine</name>
        <dbReference type="ChEBI" id="CHEBI:57926"/>
    </ligand>
</feature>
<dbReference type="GO" id="GO:0000049">
    <property type="term" value="F:tRNA binding"/>
    <property type="evidence" value="ECO:0007669"/>
    <property type="project" value="TreeGrafter"/>
</dbReference>
<evidence type="ECO:0000256" key="4">
    <source>
        <dbReference type="ARBA" id="ARBA00015492"/>
    </source>
</evidence>
<evidence type="ECO:0000256" key="9">
    <source>
        <dbReference type="ARBA" id="ARBA00022741"/>
    </source>
</evidence>
<keyword evidence="5 13" id="KW-0963">Cytoplasm</keyword>
<dbReference type="InterPro" id="IPR005145">
    <property type="entry name" value="Sua5_C"/>
</dbReference>
<keyword evidence="10 13" id="KW-0067">ATP-binding</keyword>
<evidence type="ECO:0000256" key="6">
    <source>
        <dbReference type="ARBA" id="ARBA00022679"/>
    </source>
</evidence>
<evidence type="ECO:0000256" key="10">
    <source>
        <dbReference type="ARBA" id="ARBA00022840"/>
    </source>
</evidence>
<proteinExistence type="inferred from homology"/>
<evidence type="ECO:0000256" key="2">
    <source>
        <dbReference type="ARBA" id="ARBA00007663"/>
    </source>
</evidence>
<comment type="subcellular location">
    <subcellularLocation>
        <location evidence="1 13">Cytoplasm</location>
    </subcellularLocation>
</comment>
<feature type="domain" description="YrdC-like" evidence="15">
    <location>
        <begin position="7"/>
        <end position="200"/>
    </location>
</feature>
<evidence type="ECO:0000313" key="17">
    <source>
        <dbReference type="Proteomes" id="UP000006697"/>
    </source>
</evidence>
<comment type="function">
    <text evidence="13">Required for the formation of a threonylcarbamoyl group on adenosine at position 37 (t(6)A37) in tRNAs that read codons beginning with adenine.</text>
</comment>
<dbReference type="InterPro" id="IPR050156">
    <property type="entry name" value="TC-AMP_synthase_SUA5"/>
</dbReference>
<dbReference type="PROSITE" id="PS51163">
    <property type="entry name" value="YRDC"/>
    <property type="match status" value="1"/>
</dbReference>
<dbReference type="PANTHER" id="PTHR17490:SF16">
    <property type="entry name" value="THREONYLCARBAMOYL-AMP SYNTHASE"/>
    <property type="match status" value="1"/>
</dbReference>
<keyword evidence="7 13" id="KW-0819">tRNA processing</keyword>
<reference evidence="16 17" key="1">
    <citation type="journal article" date="2007" name="PLoS Genet.">
        <title>A tale of two oxidation states: bacterial colonization of arsenic-rich environments.</title>
        <authorList>
            <person name="Muller D."/>
            <person name="Medigue C."/>
            <person name="Koechler S."/>
            <person name="Barbe V."/>
            <person name="Barakat M."/>
            <person name="Talla E."/>
            <person name="Bonnefoy V."/>
            <person name="Krin E."/>
            <person name="Arsene-Ploetze F."/>
            <person name="Carapito C."/>
            <person name="Chandler M."/>
            <person name="Cournoyer B."/>
            <person name="Cruveiller S."/>
            <person name="Dossat C."/>
            <person name="Duval S."/>
            <person name="Heymann M."/>
            <person name="Leize E."/>
            <person name="Lieutaud A."/>
            <person name="Lievremont D."/>
            <person name="Makita Y."/>
            <person name="Mangenot S."/>
            <person name="Nitschke W."/>
            <person name="Ortet P."/>
            <person name="Perdrial N."/>
            <person name="Schoepp B."/>
            <person name="Siguier N."/>
            <person name="Simeonova D.D."/>
            <person name="Rouy Z."/>
            <person name="Segurens B."/>
            <person name="Turlin E."/>
            <person name="Vallenet D."/>
            <person name="Van Dorsselaer A."/>
            <person name="Weiss S."/>
            <person name="Weissenbach J."/>
            <person name="Lett M.C."/>
            <person name="Danchin A."/>
            <person name="Bertin P.N."/>
        </authorList>
    </citation>
    <scope>NUCLEOTIDE SEQUENCE [LARGE SCALE GENOMIC DNA]</scope>
    <source>
        <strain evidence="17">ULPAs1</strain>
    </source>
</reference>
<dbReference type="GO" id="GO:0006450">
    <property type="term" value="P:regulation of translational fidelity"/>
    <property type="evidence" value="ECO:0007669"/>
    <property type="project" value="TreeGrafter"/>
</dbReference>
<evidence type="ECO:0000256" key="5">
    <source>
        <dbReference type="ARBA" id="ARBA00022490"/>
    </source>
</evidence>
<dbReference type="Gene3D" id="3.90.870.10">
    <property type="entry name" value="DHBP synthase"/>
    <property type="match status" value="1"/>
</dbReference>
<dbReference type="SUPFAM" id="SSF55821">
    <property type="entry name" value="YrdC/RibB"/>
    <property type="match status" value="1"/>
</dbReference>
<dbReference type="PANTHER" id="PTHR17490">
    <property type="entry name" value="SUA5"/>
    <property type="match status" value="1"/>
</dbReference>
<protein>
    <recommendedName>
        <fullName evidence="4 13">Threonylcarbamoyl-AMP synthase</fullName>
        <shortName evidence="13">TC-AMP synthase</shortName>
        <ecNumber evidence="3 13">2.7.7.87</ecNumber>
    </recommendedName>
    <alternativeName>
        <fullName evidence="11 13">L-threonylcarbamoyladenylate synthase</fullName>
    </alternativeName>
</protein>
<feature type="binding site" evidence="14">
    <location>
        <position position="115"/>
    </location>
    <ligand>
        <name>L-threonine</name>
        <dbReference type="ChEBI" id="CHEBI:57926"/>
    </ligand>
</feature>
<dbReference type="InterPro" id="IPR038385">
    <property type="entry name" value="Sua5/YwlC_C"/>
</dbReference>
<dbReference type="GO" id="GO:0003725">
    <property type="term" value="F:double-stranded RNA binding"/>
    <property type="evidence" value="ECO:0007669"/>
    <property type="project" value="UniProtKB-UniRule"/>
</dbReference>
<feature type="binding site" evidence="14">
    <location>
        <position position="231"/>
    </location>
    <ligand>
        <name>ATP</name>
        <dbReference type="ChEBI" id="CHEBI:30616"/>
    </ligand>
</feature>
<dbReference type="GO" id="GO:0061710">
    <property type="term" value="F:L-threonylcarbamoyladenylate synthase"/>
    <property type="evidence" value="ECO:0007669"/>
    <property type="project" value="UniProtKB-EC"/>
</dbReference>
<feature type="binding site" evidence="14">
    <location>
        <position position="138"/>
    </location>
    <ligand>
        <name>L-threonine</name>
        <dbReference type="ChEBI" id="CHEBI:57926"/>
    </ligand>
</feature>
<dbReference type="NCBIfam" id="TIGR00057">
    <property type="entry name" value="L-threonylcarbamoyladenylate synthase"/>
    <property type="match status" value="1"/>
</dbReference>
<comment type="catalytic activity">
    <reaction evidence="12 13">
        <text>L-threonine + hydrogencarbonate + ATP = L-threonylcarbamoyladenylate + diphosphate + H2O</text>
        <dbReference type="Rhea" id="RHEA:36407"/>
        <dbReference type="ChEBI" id="CHEBI:15377"/>
        <dbReference type="ChEBI" id="CHEBI:17544"/>
        <dbReference type="ChEBI" id="CHEBI:30616"/>
        <dbReference type="ChEBI" id="CHEBI:33019"/>
        <dbReference type="ChEBI" id="CHEBI:57926"/>
        <dbReference type="ChEBI" id="CHEBI:73682"/>
        <dbReference type="EC" id="2.7.7.87"/>
    </reaction>
</comment>
<accession>A4G890</accession>
<keyword evidence="9 13" id="KW-0547">Nucleotide-binding</keyword>